<dbReference type="SUPFAM" id="SSF63380">
    <property type="entry name" value="Riboflavin synthase domain-like"/>
    <property type="match status" value="1"/>
</dbReference>
<reference evidence="7 8" key="1">
    <citation type="submission" date="2015-03" db="EMBL/GenBank/DDBJ databases">
        <authorList>
            <person name="Lepp D."/>
            <person name="Hassan Y.I."/>
            <person name="Li X.-Z."/>
            <person name="Zhou T."/>
        </authorList>
    </citation>
    <scope>NUCLEOTIDE SEQUENCE [LARGE SCALE GENOMIC DNA]</scope>
    <source>
        <strain evidence="7 8">E84</strain>
    </source>
</reference>
<dbReference type="InterPro" id="IPR013113">
    <property type="entry name" value="SIP_FAD-bd"/>
</dbReference>
<evidence type="ECO:0000256" key="1">
    <source>
        <dbReference type="ARBA" id="ARBA00022603"/>
    </source>
</evidence>
<dbReference type="Pfam" id="PF00891">
    <property type="entry name" value="Methyltransf_2"/>
    <property type="match status" value="1"/>
</dbReference>
<dbReference type="GO" id="GO:0016491">
    <property type="term" value="F:oxidoreductase activity"/>
    <property type="evidence" value="ECO:0007669"/>
    <property type="project" value="InterPro"/>
</dbReference>
<comment type="similarity">
    <text evidence="4">Belongs to the SIP oxidoreductase family.</text>
</comment>
<evidence type="ECO:0000256" key="5">
    <source>
        <dbReference type="SAM" id="MobiDB-lite"/>
    </source>
</evidence>
<dbReference type="Gene3D" id="3.40.50.150">
    <property type="entry name" value="Vaccinia Virus protein VP39"/>
    <property type="match status" value="1"/>
</dbReference>
<dbReference type="Gene3D" id="3.40.50.80">
    <property type="entry name" value="Nucleotide-binding domain of ferredoxin-NADP reductase (FNR) module"/>
    <property type="match status" value="1"/>
</dbReference>
<dbReference type="PROSITE" id="PS51384">
    <property type="entry name" value="FAD_FR"/>
    <property type="match status" value="1"/>
</dbReference>
<dbReference type="InterPro" id="IPR007037">
    <property type="entry name" value="SIP_rossman_dom"/>
</dbReference>
<dbReference type="SUPFAM" id="SSF53335">
    <property type="entry name" value="S-adenosyl-L-methionine-dependent methyltransferases"/>
    <property type="match status" value="1"/>
</dbReference>
<dbReference type="PATRIC" id="fig|1293439.3.peg.53"/>
<dbReference type="CDD" id="cd06193">
    <property type="entry name" value="siderophore_interacting"/>
    <property type="match status" value="1"/>
</dbReference>
<comment type="caution">
    <text evidence="7">The sequence shown here is derived from an EMBL/GenBank/DDBJ whole genome shotgun (WGS) entry which is preliminary data.</text>
</comment>
<name>A0A0F5QL22_9HYPH</name>
<keyword evidence="1" id="KW-0489">Methyltransferase</keyword>
<feature type="domain" description="FAD-binding FR-type" evidence="6">
    <location>
        <begin position="8"/>
        <end position="141"/>
    </location>
</feature>
<dbReference type="InterPro" id="IPR017927">
    <property type="entry name" value="FAD-bd_FR_type"/>
</dbReference>
<accession>A0A0F5QL22</accession>
<dbReference type="Gene3D" id="2.40.30.10">
    <property type="entry name" value="Translation factors"/>
    <property type="match status" value="1"/>
</dbReference>
<keyword evidence="3" id="KW-0949">S-adenosyl-L-methionine</keyword>
<evidence type="ECO:0000256" key="2">
    <source>
        <dbReference type="ARBA" id="ARBA00022679"/>
    </source>
</evidence>
<dbReference type="InterPro" id="IPR017938">
    <property type="entry name" value="Riboflavin_synthase-like_b-brl"/>
</dbReference>
<evidence type="ECO:0000256" key="4">
    <source>
        <dbReference type="ARBA" id="ARBA00035644"/>
    </source>
</evidence>
<dbReference type="RefSeq" id="WP_046137806.1">
    <property type="nucleotide sequence ID" value="NZ_LANJ01000001.1"/>
</dbReference>
<sequence>MVSKRFPISLRELEVVAIRDVSPRLRRITFGGQQMAAFHANGYDIPPFASEGPDDHVKMFFPHPETGVLTLPTQADGHLNWPSDPRPTSREYTPRSFDPAAGTCDFEFVLHGHGVAGTWAASAKVGDTLFFAGPKASMILPHADWYLVVGDETALPAIGNWLEMLPDGVQVRAIILYEEAAARIELPTQTRAEVSWHHHDPARPETLRNLVAAETLPEGLGFVWGAGEREAIRLLRAHLVEERGFAKSQVDLAAYWHHGVDEAMEMRAYARLDALADLAGPFALRAAATYRLAEHVSAGATTVPALAEASGCDMTYLAPLVPILIDKAVLAGRPEAIELGPLGLILREDDHTREHLDVNAAPGRVDLAWFGLIEALAGGDGYARAHGRSYGDDAVSDALAATFADEHGHMLEDAAEDAAKQMSFGPGAHVVDVRGGEGAFLNEVLERYKDVVGTLVDLPNVSDLAREAFAEAGKTERVTVLGQGKETPLPVGADAYLLGGVLGRLSDEDVIAELSAVQVAMGADSRLFVLEPEVPGDPQWLLTLQLSFGQLRPHDAILPLAGQAGLALVRRVALPDGYGLFEFAKI</sequence>
<feature type="region of interest" description="Disordered" evidence="5">
    <location>
        <begin position="74"/>
        <end position="94"/>
    </location>
</feature>
<dbReference type="AlphaFoldDB" id="A0A0F5QL22"/>
<proteinExistence type="inferred from homology"/>
<dbReference type="Gene3D" id="1.10.287.1350">
    <property type="match status" value="1"/>
</dbReference>
<evidence type="ECO:0000313" key="7">
    <source>
        <dbReference type="EMBL" id="KKC41426.1"/>
    </source>
</evidence>
<evidence type="ECO:0000313" key="8">
    <source>
        <dbReference type="Proteomes" id="UP000033411"/>
    </source>
</evidence>
<gene>
    <name evidence="7" type="ORF">WH87_00245</name>
</gene>
<dbReference type="PROSITE" id="PS51683">
    <property type="entry name" value="SAM_OMT_II"/>
    <property type="match status" value="1"/>
</dbReference>
<dbReference type="InterPro" id="IPR001077">
    <property type="entry name" value="COMT_C"/>
</dbReference>
<dbReference type="EMBL" id="LANJ01000001">
    <property type="protein sequence ID" value="KKC41426.1"/>
    <property type="molecule type" value="Genomic_DNA"/>
</dbReference>
<protein>
    <recommendedName>
        <fullName evidence="6">FAD-binding FR-type domain-containing protein</fullName>
    </recommendedName>
</protein>
<dbReference type="OrthoDB" id="9814826at2"/>
<dbReference type="InterPro" id="IPR016461">
    <property type="entry name" value="COMT-like"/>
</dbReference>
<dbReference type="PANTHER" id="PTHR30157">
    <property type="entry name" value="FERRIC REDUCTASE, NADPH-DEPENDENT"/>
    <property type="match status" value="1"/>
</dbReference>
<dbReference type="GO" id="GO:0032259">
    <property type="term" value="P:methylation"/>
    <property type="evidence" value="ECO:0007669"/>
    <property type="project" value="UniProtKB-KW"/>
</dbReference>
<dbReference type="PANTHER" id="PTHR30157:SF0">
    <property type="entry name" value="NADPH-DEPENDENT FERRIC-CHELATE REDUCTASE"/>
    <property type="match status" value="1"/>
</dbReference>
<dbReference type="GO" id="GO:0008171">
    <property type="term" value="F:O-methyltransferase activity"/>
    <property type="evidence" value="ECO:0007669"/>
    <property type="project" value="InterPro"/>
</dbReference>
<keyword evidence="2" id="KW-0808">Transferase</keyword>
<evidence type="ECO:0000256" key="3">
    <source>
        <dbReference type="ARBA" id="ARBA00022691"/>
    </source>
</evidence>
<dbReference type="Proteomes" id="UP000033411">
    <property type="component" value="Unassembled WGS sequence"/>
</dbReference>
<dbReference type="Gene3D" id="1.10.10.10">
    <property type="entry name" value="Winged helix-like DNA-binding domain superfamily/Winged helix DNA-binding domain"/>
    <property type="match status" value="1"/>
</dbReference>
<dbReference type="InterPro" id="IPR039261">
    <property type="entry name" value="FNR_nucleotide-bd"/>
</dbReference>
<organism evidence="7 8">
    <name type="scientific">Devosia epidermidihirudinis</name>
    <dbReference type="NCBI Taxonomy" id="1293439"/>
    <lineage>
        <taxon>Bacteria</taxon>
        <taxon>Pseudomonadati</taxon>
        <taxon>Pseudomonadota</taxon>
        <taxon>Alphaproteobacteria</taxon>
        <taxon>Hyphomicrobiales</taxon>
        <taxon>Devosiaceae</taxon>
        <taxon>Devosia</taxon>
    </lineage>
</organism>
<keyword evidence="8" id="KW-1185">Reference proteome</keyword>
<dbReference type="Pfam" id="PF04954">
    <property type="entry name" value="SIP"/>
    <property type="match status" value="1"/>
</dbReference>
<evidence type="ECO:0000259" key="6">
    <source>
        <dbReference type="PROSITE" id="PS51384"/>
    </source>
</evidence>
<dbReference type="Pfam" id="PF08021">
    <property type="entry name" value="FAD_binding_9"/>
    <property type="match status" value="1"/>
</dbReference>
<dbReference type="InterPro" id="IPR036388">
    <property type="entry name" value="WH-like_DNA-bd_sf"/>
</dbReference>
<dbReference type="InterPro" id="IPR039374">
    <property type="entry name" value="SIP_fam"/>
</dbReference>
<dbReference type="InterPro" id="IPR029063">
    <property type="entry name" value="SAM-dependent_MTases_sf"/>
</dbReference>